<dbReference type="SUPFAM" id="SSF48576">
    <property type="entry name" value="Terpenoid synthases"/>
    <property type="match status" value="1"/>
</dbReference>
<dbReference type="InterPro" id="IPR019845">
    <property type="entry name" value="Squalene/phytoene_synthase_CS"/>
</dbReference>
<organism evidence="2 3">
    <name type="scientific">Xanthobacter agilis</name>
    <dbReference type="NCBI Taxonomy" id="47492"/>
    <lineage>
        <taxon>Bacteria</taxon>
        <taxon>Pseudomonadati</taxon>
        <taxon>Pseudomonadota</taxon>
        <taxon>Alphaproteobacteria</taxon>
        <taxon>Hyphomicrobiales</taxon>
        <taxon>Xanthobacteraceae</taxon>
        <taxon>Xanthobacter</taxon>
    </lineage>
</organism>
<dbReference type="SFLD" id="SFLDG01212">
    <property type="entry name" value="Phytoene_synthase_like"/>
    <property type="match status" value="1"/>
</dbReference>
<dbReference type="PANTHER" id="PTHR31480">
    <property type="entry name" value="BIFUNCTIONAL LYCOPENE CYCLASE/PHYTOENE SYNTHASE"/>
    <property type="match status" value="1"/>
</dbReference>
<evidence type="ECO:0000313" key="3">
    <source>
        <dbReference type="Proteomes" id="UP001241747"/>
    </source>
</evidence>
<dbReference type="SFLD" id="SFLDS00005">
    <property type="entry name" value="Isoprenoid_Synthase_Type_I"/>
    <property type="match status" value="1"/>
</dbReference>
<dbReference type="InterPro" id="IPR044843">
    <property type="entry name" value="Trans_IPPS_bact-type"/>
</dbReference>
<dbReference type="EMBL" id="JAUSVY010000008">
    <property type="protein sequence ID" value="MDQ0506588.1"/>
    <property type="molecule type" value="Genomic_DNA"/>
</dbReference>
<name>A0ABU0LHJ0_XANAG</name>
<dbReference type="InterPro" id="IPR033904">
    <property type="entry name" value="Trans_IPPS_HH"/>
</dbReference>
<dbReference type="Gene3D" id="1.10.600.10">
    <property type="entry name" value="Farnesyl Diphosphate Synthase"/>
    <property type="match status" value="1"/>
</dbReference>
<reference evidence="2 3" key="1">
    <citation type="submission" date="2023-07" db="EMBL/GenBank/DDBJ databases">
        <title>Genomic Encyclopedia of Type Strains, Phase IV (KMG-IV): sequencing the most valuable type-strain genomes for metagenomic binning, comparative biology and taxonomic classification.</title>
        <authorList>
            <person name="Goeker M."/>
        </authorList>
    </citation>
    <scope>NUCLEOTIDE SEQUENCE [LARGE SCALE GENOMIC DNA]</scope>
    <source>
        <strain evidence="2 3">DSM 3770</strain>
    </source>
</reference>
<proteinExistence type="predicted"/>
<keyword evidence="1 2" id="KW-0808">Transferase</keyword>
<evidence type="ECO:0000256" key="1">
    <source>
        <dbReference type="ARBA" id="ARBA00022679"/>
    </source>
</evidence>
<comment type="caution">
    <text evidence="2">The sequence shown here is derived from an EMBL/GenBank/DDBJ whole genome shotgun (WGS) entry which is preliminary data.</text>
</comment>
<dbReference type="SFLD" id="SFLDG01018">
    <property type="entry name" value="Squalene/Phytoene_Synthase_Lik"/>
    <property type="match status" value="1"/>
</dbReference>
<dbReference type="GO" id="GO:0016740">
    <property type="term" value="F:transferase activity"/>
    <property type="evidence" value="ECO:0007669"/>
    <property type="project" value="UniProtKB-KW"/>
</dbReference>
<dbReference type="InterPro" id="IPR002060">
    <property type="entry name" value="Squ/phyt_synthse"/>
</dbReference>
<sequence>MSAPASSVLGASEAAIAQGSKSFATAARLFDPRTRADAVMLYAWCRHCDDVVDGQVLGHGRVASAATPQARLDALQEETARACRGQPGSHPAFVALAEVMARHAIPARLPMDLLAGFRMDVEGRRYGTLDDTLGYCYHVAGVVGVMMALIMGVKDEHVLDRACDLGLAFQLTNISRDVIEDAGLCRLYLPADLLAAEGVEAGAVADPARRAAVARVVARLLDAAEPYYDQARIGIRALPLRSAAAVATARAVYRAIGSGVRARGAAAWDGRVSTSRMQKLGLLAGGVAVAVGSRFTAPAPARPAELWTRPR</sequence>
<evidence type="ECO:0000313" key="2">
    <source>
        <dbReference type="EMBL" id="MDQ0506588.1"/>
    </source>
</evidence>
<dbReference type="CDD" id="cd00683">
    <property type="entry name" value="Trans_IPPS_HH"/>
    <property type="match status" value="1"/>
</dbReference>
<gene>
    <name evidence="2" type="ORF">QOZ94_003399</name>
</gene>
<protein>
    <submittedName>
        <fullName evidence="2">Phytoene synthase</fullName>
        <ecNumber evidence="2">2.5.1.32</ecNumber>
    </submittedName>
</protein>
<dbReference type="Pfam" id="PF00494">
    <property type="entry name" value="SQS_PSY"/>
    <property type="match status" value="1"/>
</dbReference>
<dbReference type="Proteomes" id="UP001241747">
    <property type="component" value="Unassembled WGS sequence"/>
</dbReference>
<dbReference type="RefSeq" id="WP_237346322.1">
    <property type="nucleotide sequence ID" value="NZ_JABWGX010000017.1"/>
</dbReference>
<dbReference type="PROSITE" id="PS01045">
    <property type="entry name" value="SQUALEN_PHYTOEN_SYN_2"/>
    <property type="match status" value="1"/>
</dbReference>
<dbReference type="PROSITE" id="PS01044">
    <property type="entry name" value="SQUALEN_PHYTOEN_SYN_1"/>
    <property type="match status" value="1"/>
</dbReference>
<keyword evidence="3" id="KW-1185">Reference proteome</keyword>
<accession>A0ABU0LHJ0</accession>
<dbReference type="EC" id="2.5.1.32" evidence="2"/>
<dbReference type="InterPro" id="IPR008949">
    <property type="entry name" value="Isoprenoid_synthase_dom_sf"/>
</dbReference>